<dbReference type="NCBIfam" id="TIGR00277">
    <property type="entry name" value="HDIG"/>
    <property type="match status" value="1"/>
</dbReference>
<evidence type="ECO:0000313" key="3">
    <source>
        <dbReference type="EMBL" id="BBE20497.1"/>
    </source>
</evidence>
<protein>
    <submittedName>
        <fullName evidence="3">Membrane protein containing HD superfamily hydrolase domain, YQFF ortholog</fullName>
    </submittedName>
</protein>
<evidence type="ECO:0000259" key="2">
    <source>
        <dbReference type="SMART" id="SM00471"/>
    </source>
</evidence>
<dbReference type="CDD" id="cd00077">
    <property type="entry name" value="HDc"/>
    <property type="match status" value="1"/>
</dbReference>
<dbReference type="GO" id="GO:0016787">
    <property type="term" value="F:hydrolase activity"/>
    <property type="evidence" value="ECO:0007669"/>
    <property type="project" value="UniProtKB-KW"/>
</dbReference>
<keyword evidence="1" id="KW-0812">Transmembrane</keyword>
<feature type="transmembrane region" description="Helical" evidence="1">
    <location>
        <begin position="267"/>
        <end position="291"/>
    </location>
</feature>
<feature type="domain" description="HD/PDEase" evidence="2">
    <location>
        <begin position="477"/>
        <end position="634"/>
    </location>
</feature>
<dbReference type="Proteomes" id="UP001193389">
    <property type="component" value="Chromosome"/>
</dbReference>
<keyword evidence="1" id="KW-0472">Membrane</keyword>
<dbReference type="AlphaFoldDB" id="A0A5K7SGE0"/>
<dbReference type="Gene3D" id="1.10.3210.10">
    <property type="entry name" value="Hypothetical protein af1432"/>
    <property type="match status" value="1"/>
</dbReference>
<feature type="transmembrane region" description="Helical" evidence="1">
    <location>
        <begin position="395"/>
        <end position="415"/>
    </location>
</feature>
<dbReference type="Pfam" id="PF07697">
    <property type="entry name" value="7TMR-HDED"/>
    <property type="match status" value="1"/>
</dbReference>
<dbReference type="InterPro" id="IPR052722">
    <property type="entry name" value="PgpH_phosphodiesterase"/>
</dbReference>
<proteinExistence type="predicted"/>
<dbReference type="KEGG" id="anf:AQPE_4690"/>
<dbReference type="EMBL" id="AP018694">
    <property type="protein sequence ID" value="BBE20497.1"/>
    <property type="molecule type" value="Genomic_DNA"/>
</dbReference>
<organism evidence="3 4">
    <name type="scientific">Aquipluma nitroreducens</name>
    <dbReference type="NCBI Taxonomy" id="2010828"/>
    <lineage>
        <taxon>Bacteria</taxon>
        <taxon>Pseudomonadati</taxon>
        <taxon>Bacteroidota</taxon>
        <taxon>Bacteroidia</taxon>
        <taxon>Marinilabiliales</taxon>
        <taxon>Prolixibacteraceae</taxon>
        <taxon>Aquipluma</taxon>
    </lineage>
</organism>
<accession>A0A5K7SGE0</accession>
<dbReference type="InterPro" id="IPR006674">
    <property type="entry name" value="HD_domain"/>
</dbReference>
<dbReference type="SUPFAM" id="SSF109604">
    <property type="entry name" value="HD-domain/PDEase-like"/>
    <property type="match status" value="1"/>
</dbReference>
<dbReference type="InterPro" id="IPR006675">
    <property type="entry name" value="HDIG_dom"/>
</dbReference>
<evidence type="ECO:0000256" key="1">
    <source>
        <dbReference type="SAM" id="Phobius"/>
    </source>
</evidence>
<keyword evidence="1" id="KW-1133">Transmembrane helix</keyword>
<feature type="transmembrane region" description="Helical" evidence="1">
    <location>
        <begin position="326"/>
        <end position="344"/>
    </location>
</feature>
<feature type="transmembrane region" description="Helical" evidence="1">
    <location>
        <begin position="427"/>
        <end position="448"/>
    </location>
</feature>
<keyword evidence="3" id="KW-0378">Hydrolase</keyword>
<sequence length="687" mass="78603">MKKLLTQLNHSYHLFYLAMVFIAGIGLIFLVFPGESRFKYEFQKGSPWRHETLIAPFNFAILKTDAEVKAETDSIRNTYIPYFALDSLVGTNKTKEFSTNLTKLILENPEFKSIKSISTFPEILRNIYNSGILPRSISTYAELNGKSEIRQIRGNKAIKLPLEKIRSIKSAYLELNDTIRKLAGKYYPELIQKINLSDFIAENLSFDEKMNQNEQKQLLDELSSTKGMVQAGERIIFQGDLVGPEKYIILESLKKTYETKRGDNIEYFLVIAGRIVIIATLIALMFLYLIFYRRELFEHKRKLTFIIMMIVIMVFLAAIATKVNAIDIYMVPMAILPILVRIFFDSRTAIFSLMITTLLIGYFAPNSYEFIIIQMIAGIIAVFSLNRLHKRSHIVFSALWVFLSYSIVYIALALVQEGSLKTINWTTLKWFGFSSLFIFITYPLIYIFEKVFGFVSDVTLIELSNTNQPLLRKLAEEAPGTFQHSLQVANLAEAVIHKIGGNPYLVYAGALYHDIGKTHKSEYFIENQVAGMNPHDSLDYLKSAVIIIDHVTYGVQLARKYKLPEVLISFITTHHGTTQSNYFYKKYQIENPGMEVDTTLFSYPGPLPHNKEMAVLMLVDGIEATAHSLKEKSAAAFSEMIDYIVDQKIKSDQLIDADLTLRDITILKSTLLEKLVSIYHVRIEYPK</sequence>
<dbReference type="Pfam" id="PF07698">
    <property type="entry name" value="7TM-7TMR_HD"/>
    <property type="match status" value="1"/>
</dbReference>
<feature type="transmembrane region" description="Helical" evidence="1">
    <location>
        <begin position="12"/>
        <end position="32"/>
    </location>
</feature>
<dbReference type="PANTHER" id="PTHR36442">
    <property type="entry name" value="CYCLIC-DI-AMP PHOSPHODIESTERASE PGPH"/>
    <property type="match status" value="1"/>
</dbReference>
<gene>
    <name evidence="3" type="ORF">AQPE_4690</name>
</gene>
<evidence type="ECO:0000313" key="4">
    <source>
        <dbReference type="Proteomes" id="UP001193389"/>
    </source>
</evidence>
<dbReference type="SMART" id="SM00471">
    <property type="entry name" value="HDc"/>
    <property type="match status" value="1"/>
</dbReference>
<keyword evidence="4" id="KW-1185">Reference proteome</keyword>
<reference evidence="3" key="1">
    <citation type="journal article" date="2020" name="Int. J. Syst. Evol. Microbiol.">
        <title>Aquipluma nitroreducens gen. nov. sp. nov., a novel facultatively anaerobic bacterium isolated from a freshwater lake.</title>
        <authorList>
            <person name="Watanabe M."/>
            <person name="Kojima H."/>
            <person name="Fukui M."/>
        </authorList>
    </citation>
    <scope>NUCLEOTIDE SEQUENCE</scope>
    <source>
        <strain evidence="3">MeG22</strain>
    </source>
</reference>
<dbReference type="RefSeq" id="WP_318348643.1">
    <property type="nucleotide sequence ID" value="NZ_AP018694.1"/>
</dbReference>
<feature type="transmembrane region" description="Helical" evidence="1">
    <location>
        <begin position="349"/>
        <end position="365"/>
    </location>
</feature>
<dbReference type="PANTHER" id="PTHR36442:SF1">
    <property type="entry name" value="CYCLIC-DI-AMP PHOSPHODIESTERASE PGPH"/>
    <property type="match status" value="1"/>
</dbReference>
<dbReference type="InterPro" id="IPR011621">
    <property type="entry name" value="Metal-dep_PHydrolase_7TM_intra"/>
</dbReference>
<dbReference type="InterPro" id="IPR011624">
    <property type="entry name" value="Metal-dep_PHydrolase_7TM_extra"/>
</dbReference>
<dbReference type="InterPro" id="IPR003607">
    <property type="entry name" value="HD/PDEase_dom"/>
</dbReference>
<name>A0A5K7SGE0_9BACT</name>
<dbReference type="Pfam" id="PF01966">
    <property type="entry name" value="HD"/>
    <property type="match status" value="1"/>
</dbReference>
<feature type="transmembrane region" description="Helical" evidence="1">
    <location>
        <begin position="303"/>
        <end position="320"/>
    </location>
</feature>